<dbReference type="Proteomes" id="UP000017836">
    <property type="component" value="Unassembled WGS sequence"/>
</dbReference>
<dbReference type="SMART" id="SM00239">
    <property type="entry name" value="C2"/>
    <property type="match status" value="1"/>
</dbReference>
<feature type="compositionally biased region" description="Basic and acidic residues" evidence="1">
    <location>
        <begin position="334"/>
        <end position="344"/>
    </location>
</feature>
<dbReference type="EMBL" id="KI392467">
    <property type="protein sequence ID" value="ERN16273.1"/>
    <property type="molecule type" value="Genomic_DNA"/>
</dbReference>
<reference evidence="4" key="1">
    <citation type="journal article" date="2013" name="Science">
        <title>The Amborella genome and the evolution of flowering plants.</title>
        <authorList>
            <consortium name="Amborella Genome Project"/>
        </authorList>
    </citation>
    <scope>NUCLEOTIDE SEQUENCE [LARGE SCALE GENOMIC DNA]</scope>
</reference>
<dbReference type="SUPFAM" id="SSF49562">
    <property type="entry name" value="C2 domain (Calcium/lipid-binding domain, CaLB)"/>
    <property type="match status" value="1"/>
</dbReference>
<dbReference type="AlphaFoldDB" id="U5D7D3"/>
<dbReference type="OrthoDB" id="270970at2759"/>
<sequence length="436" mass="47566">MDSFNQSSGYCYSHGSEAMGDAEFSAMLELYVHHARNIHNICIYDNQDVYAKFSLTSSPDETLSTRIINGGGRNPQFNENLQMKITQPDAVLKCEIWMLSRARNYLEDQLLGFALVSLSTVLGKGKMTEDFTLSSTDLIHSPAGTVRLSLFLDPNSSQQKHIQDTMNSQTHSPSSISSEVVLLDRKGGDVVDPVEYSSIEFPDINAVREDQQMVSEYFATRPSPGSPFLHLGSSSQGVADYDMTVNAFEENSTSPDDSPKKLGSGSYQSPMENPDSYGNSGILSSTTTSLSNNSGDSSEKKTNLGTGSHVGSASAQSPENSPETPTSKRANGMSEKEEAEKDGRNMGSVELGSVFTSPLVNINLEPEQSVVQQQIVDMYMKSMQQFTESLANMKLPMDLDKQGAGDGGDAKLSQNKMETNKKKEGPRVFYGSRAFF</sequence>
<dbReference type="PROSITE" id="PS50004">
    <property type="entry name" value="C2"/>
    <property type="match status" value="1"/>
</dbReference>
<evidence type="ECO:0000256" key="1">
    <source>
        <dbReference type="SAM" id="MobiDB-lite"/>
    </source>
</evidence>
<feature type="region of interest" description="Disordered" evidence="1">
    <location>
        <begin position="158"/>
        <end position="178"/>
    </location>
</feature>
<dbReference type="InterPro" id="IPR000008">
    <property type="entry name" value="C2_dom"/>
</dbReference>
<dbReference type="Pfam" id="PF00168">
    <property type="entry name" value="C2"/>
    <property type="match status" value="1"/>
</dbReference>
<accession>U5D7D3</accession>
<evidence type="ECO:0000259" key="2">
    <source>
        <dbReference type="PROSITE" id="PS50004"/>
    </source>
</evidence>
<name>U5D7D3_AMBTC</name>
<dbReference type="Gene3D" id="2.60.40.150">
    <property type="entry name" value="C2 domain"/>
    <property type="match status" value="1"/>
</dbReference>
<proteinExistence type="predicted"/>
<dbReference type="PANTHER" id="PTHR31208:SF3">
    <property type="entry name" value="OS01G0953500 PROTEIN"/>
    <property type="match status" value="1"/>
</dbReference>
<feature type="domain" description="C2" evidence="2">
    <location>
        <begin position="6"/>
        <end position="131"/>
    </location>
</feature>
<dbReference type="OMA" id="MVCLEDK"/>
<dbReference type="eggNOG" id="ENOG502R3V8">
    <property type="taxonomic scope" value="Eukaryota"/>
</dbReference>
<dbReference type="PANTHER" id="PTHR31208">
    <property type="entry name" value="EXPRESSED PROTEIN"/>
    <property type="match status" value="1"/>
</dbReference>
<feature type="compositionally biased region" description="Low complexity" evidence="1">
    <location>
        <begin position="278"/>
        <end position="296"/>
    </location>
</feature>
<feature type="compositionally biased region" description="Polar residues" evidence="1">
    <location>
        <begin position="303"/>
        <end position="329"/>
    </location>
</feature>
<dbReference type="KEGG" id="atr:18444578"/>
<feature type="region of interest" description="Disordered" evidence="1">
    <location>
        <begin position="402"/>
        <end position="424"/>
    </location>
</feature>
<dbReference type="Gramene" id="ERN16273">
    <property type="protein sequence ID" value="ERN16273"/>
    <property type="gene ID" value="AMTR_s00063p00175250"/>
</dbReference>
<evidence type="ECO:0000313" key="3">
    <source>
        <dbReference type="EMBL" id="ERN16273.1"/>
    </source>
</evidence>
<organism evidence="3 4">
    <name type="scientific">Amborella trichopoda</name>
    <dbReference type="NCBI Taxonomy" id="13333"/>
    <lineage>
        <taxon>Eukaryota</taxon>
        <taxon>Viridiplantae</taxon>
        <taxon>Streptophyta</taxon>
        <taxon>Embryophyta</taxon>
        <taxon>Tracheophyta</taxon>
        <taxon>Spermatophyta</taxon>
        <taxon>Magnoliopsida</taxon>
        <taxon>Amborellales</taxon>
        <taxon>Amborellaceae</taxon>
        <taxon>Amborella</taxon>
    </lineage>
</organism>
<feature type="region of interest" description="Disordered" evidence="1">
    <location>
        <begin position="249"/>
        <end position="349"/>
    </location>
</feature>
<keyword evidence="4" id="KW-1185">Reference proteome</keyword>
<dbReference type="InterPro" id="IPR035892">
    <property type="entry name" value="C2_domain_sf"/>
</dbReference>
<gene>
    <name evidence="3" type="ORF">AMTR_s00063p00175250</name>
</gene>
<dbReference type="HOGENOM" id="CLU_027695_0_0_1"/>
<evidence type="ECO:0000313" key="4">
    <source>
        <dbReference type="Proteomes" id="UP000017836"/>
    </source>
</evidence>
<protein>
    <recommendedName>
        <fullName evidence="2">C2 domain-containing protein</fullName>
    </recommendedName>
</protein>
<dbReference type="CDD" id="cd00030">
    <property type="entry name" value="C2"/>
    <property type="match status" value="1"/>
</dbReference>